<keyword evidence="2" id="KW-1185">Reference proteome</keyword>
<dbReference type="EMBL" id="JBHSWU010000016">
    <property type="protein sequence ID" value="MFC6723413.1"/>
    <property type="molecule type" value="Genomic_DNA"/>
</dbReference>
<accession>A0ABD5RVI2</accession>
<organism evidence="1 2">
    <name type="scientific">Halobium palmae</name>
    <dbReference type="NCBI Taxonomy" id="1776492"/>
    <lineage>
        <taxon>Archaea</taxon>
        <taxon>Methanobacteriati</taxon>
        <taxon>Methanobacteriota</taxon>
        <taxon>Stenosarchaea group</taxon>
        <taxon>Halobacteria</taxon>
        <taxon>Halobacteriales</taxon>
        <taxon>Haloferacaceae</taxon>
        <taxon>Halobium</taxon>
    </lineage>
</organism>
<gene>
    <name evidence="1" type="ORF">ACFQE1_03190</name>
</gene>
<sequence length="69" mass="7818">MIEKDSPESFVTTTAIIPTSALVKGEVVRGFSTETYRIHCECHQARYERIAELENEHQSAIGETYSVEK</sequence>
<comment type="caution">
    <text evidence="1">The sequence shown here is derived from an EMBL/GenBank/DDBJ whole genome shotgun (WGS) entry which is preliminary data.</text>
</comment>
<proteinExistence type="predicted"/>
<evidence type="ECO:0000313" key="1">
    <source>
        <dbReference type="EMBL" id="MFC6723413.1"/>
    </source>
</evidence>
<dbReference type="Proteomes" id="UP001596328">
    <property type="component" value="Unassembled WGS sequence"/>
</dbReference>
<dbReference type="AlphaFoldDB" id="A0ABD5RVI2"/>
<name>A0ABD5RVI2_9EURY</name>
<protein>
    <submittedName>
        <fullName evidence="1">Uncharacterized protein</fullName>
    </submittedName>
</protein>
<reference evidence="1 2" key="1">
    <citation type="journal article" date="2019" name="Int. J. Syst. Evol. Microbiol.">
        <title>The Global Catalogue of Microorganisms (GCM) 10K type strain sequencing project: providing services to taxonomists for standard genome sequencing and annotation.</title>
        <authorList>
            <consortium name="The Broad Institute Genomics Platform"/>
            <consortium name="The Broad Institute Genome Sequencing Center for Infectious Disease"/>
            <person name="Wu L."/>
            <person name="Ma J."/>
        </authorList>
    </citation>
    <scope>NUCLEOTIDE SEQUENCE [LARGE SCALE GENOMIC DNA]</scope>
    <source>
        <strain evidence="1 2">NBRC 111368</strain>
    </source>
</reference>
<evidence type="ECO:0000313" key="2">
    <source>
        <dbReference type="Proteomes" id="UP001596328"/>
    </source>
</evidence>